<reference evidence="2 3" key="1">
    <citation type="submission" date="2021-01" db="EMBL/GenBank/DDBJ databases">
        <title>Sequencing the genomes of 1000 actinobacteria strains.</title>
        <authorList>
            <person name="Klenk H.-P."/>
        </authorList>
    </citation>
    <scope>NUCLEOTIDE SEQUENCE [LARGE SCALE GENOMIC DNA]</scope>
    <source>
        <strain evidence="2 3">DSM 18662</strain>
    </source>
</reference>
<dbReference type="EMBL" id="JAFBCF010000001">
    <property type="protein sequence ID" value="MBM7797118.1"/>
    <property type="molecule type" value="Genomic_DNA"/>
</dbReference>
<dbReference type="Pfam" id="PF03992">
    <property type="entry name" value="ABM"/>
    <property type="match status" value="1"/>
</dbReference>
<accession>A0ABS2REL4</accession>
<dbReference type="InterPro" id="IPR011008">
    <property type="entry name" value="Dimeric_a/b-barrel"/>
</dbReference>
<evidence type="ECO:0000313" key="3">
    <source>
        <dbReference type="Proteomes" id="UP000704762"/>
    </source>
</evidence>
<proteinExistence type="predicted"/>
<dbReference type="SUPFAM" id="SSF54909">
    <property type="entry name" value="Dimeric alpha+beta barrel"/>
    <property type="match status" value="1"/>
</dbReference>
<dbReference type="PROSITE" id="PS51725">
    <property type="entry name" value="ABM"/>
    <property type="match status" value="1"/>
</dbReference>
<comment type="caution">
    <text evidence="2">The sequence shown here is derived from an EMBL/GenBank/DDBJ whole genome shotgun (WGS) entry which is preliminary data.</text>
</comment>
<organism evidence="2 3">
    <name type="scientific">Microlunatus panaciterrae</name>
    <dbReference type="NCBI Taxonomy" id="400768"/>
    <lineage>
        <taxon>Bacteria</taxon>
        <taxon>Bacillati</taxon>
        <taxon>Actinomycetota</taxon>
        <taxon>Actinomycetes</taxon>
        <taxon>Propionibacteriales</taxon>
        <taxon>Propionibacteriaceae</taxon>
        <taxon>Microlunatus</taxon>
    </lineage>
</organism>
<dbReference type="InterPro" id="IPR050744">
    <property type="entry name" value="AI-2_Isomerase_LsrG"/>
</dbReference>
<keyword evidence="3" id="KW-1185">Reference proteome</keyword>
<evidence type="ECO:0000259" key="1">
    <source>
        <dbReference type="PROSITE" id="PS51725"/>
    </source>
</evidence>
<name>A0ABS2REL4_9ACTN</name>
<dbReference type="InterPro" id="IPR007138">
    <property type="entry name" value="ABM_dom"/>
</dbReference>
<protein>
    <submittedName>
        <fullName evidence="2">Quinol monooxygenase YgiN</fullName>
    </submittedName>
</protein>
<gene>
    <name evidence="2" type="ORF">JOE57_000039</name>
</gene>
<keyword evidence="2" id="KW-0503">Monooxygenase</keyword>
<sequence>MSPSPVVVIATFEAAEGRLDDLRQALVEAIPAVHAEPGCQLYAIHDADDSRIYMIEKWDSQADLDRHAQGEAVQELRALVAGKTTNPAPLILLSPIPAGTAEQGQL</sequence>
<evidence type="ECO:0000313" key="2">
    <source>
        <dbReference type="EMBL" id="MBM7797118.1"/>
    </source>
</evidence>
<feature type="domain" description="ABM" evidence="1">
    <location>
        <begin position="6"/>
        <end position="93"/>
    </location>
</feature>
<keyword evidence="2" id="KW-0560">Oxidoreductase</keyword>
<dbReference type="PANTHER" id="PTHR33336">
    <property type="entry name" value="QUINOL MONOOXYGENASE YGIN-RELATED"/>
    <property type="match status" value="1"/>
</dbReference>
<dbReference type="RefSeq" id="WP_204915849.1">
    <property type="nucleotide sequence ID" value="NZ_BAAAQP010000003.1"/>
</dbReference>
<dbReference type="GO" id="GO:0004497">
    <property type="term" value="F:monooxygenase activity"/>
    <property type="evidence" value="ECO:0007669"/>
    <property type="project" value="UniProtKB-KW"/>
</dbReference>
<dbReference type="PANTHER" id="PTHR33336:SF15">
    <property type="entry name" value="ABM DOMAIN-CONTAINING PROTEIN"/>
    <property type="match status" value="1"/>
</dbReference>
<dbReference type="Proteomes" id="UP000704762">
    <property type="component" value="Unassembled WGS sequence"/>
</dbReference>
<dbReference type="Gene3D" id="3.30.70.100">
    <property type="match status" value="1"/>
</dbReference>